<reference evidence="3 4" key="1">
    <citation type="submission" date="2020-07" db="EMBL/GenBank/DDBJ databases">
        <title>Thermogemmata thermophila gen. nov., sp. nov., a novel moderate thermophilic planctomycete from a Kamchatka hot spring.</title>
        <authorList>
            <person name="Elcheninov A.G."/>
            <person name="Podosokorskaya O.A."/>
            <person name="Kovaleva O.L."/>
            <person name="Novikov A."/>
            <person name="Bonch-Osmolovskaya E.A."/>
            <person name="Toshchakov S.V."/>
            <person name="Kublanov I.V."/>
        </authorList>
    </citation>
    <scope>NUCLEOTIDE SEQUENCE [LARGE SCALE GENOMIC DNA]</scope>
    <source>
        <strain evidence="3 4">2918</strain>
    </source>
</reference>
<dbReference type="InterPro" id="IPR055378">
    <property type="entry name" value="GH3_C"/>
</dbReference>
<evidence type="ECO:0000259" key="1">
    <source>
        <dbReference type="Pfam" id="PF23571"/>
    </source>
</evidence>
<dbReference type="Proteomes" id="UP000542342">
    <property type="component" value="Unassembled WGS sequence"/>
</dbReference>
<comment type="caution">
    <text evidence="3">The sequence shown here is derived from an EMBL/GenBank/DDBJ whole genome shotgun (WGS) entry which is preliminary data.</text>
</comment>
<evidence type="ECO:0000313" key="4">
    <source>
        <dbReference type="Proteomes" id="UP000542342"/>
    </source>
</evidence>
<dbReference type="InterPro" id="IPR004993">
    <property type="entry name" value="GH3"/>
</dbReference>
<keyword evidence="4" id="KW-1185">Reference proteome</keyword>
<dbReference type="GO" id="GO:0016881">
    <property type="term" value="F:acid-amino acid ligase activity"/>
    <property type="evidence" value="ECO:0007669"/>
    <property type="project" value="TreeGrafter"/>
</dbReference>
<dbReference type="Pfam" id="PF23572">
    <property type="entry name" value="GH3_C"/>
    <property type="match status" value="1"/>
</dbReference>
<evidence type="ECO:0000259" key="2">
    <source>
        <dbReference type="Pfam" id="PF23572"/>
    </source>
</evidence>
<evidence type="ECO:0000313" key="3">
    <source>
        <dbReference type="EMBL" id="MBA2227597.1"/>
    </source>
</evidence>
<dbReference type="Pfam" id="PF23571">
    <property type="entry name" value="GH3_M"/>
    <property type="match status" value="1"/>
</dbReference>
<dbReference type="PANTHER" id="PTHR31901">
    <property type="entry name" value="GH3 DOMAIN-CONTAINING PROTEIN"/>
    <property type="match status" value="1"/>
</dbReference>
<dbReference type="EMBL" id="JACEFB010000016">
    <property type="protein sequence ID" value="MBA2227597.1"/>
    <property type="molecule type" value="Genomic_DNA"/>
</dbReference>
<dbReference type="InterPro" id="IPR055377">
    <property type="entry name" value="GH3_M"/>
</dbReference>
<name>A0A7V8VGP5_9BACT</name>
<dbReference type="RefSeq" id="WP_194539461.1">
    <property type="nucleotide sequence ID" value="NZ_JACEFB010000016.1"/>
</dbReference>
<protein>
    <submittedName>
        <fullName evidence="3">GH3 auxin-responsive promoter family protein</fullName>
    </submittedName>
</protein>
<sequence length="581" mass="66419">MSWKRYLLVRLGRLISYPIRRQLRLFEAACQEPEAVQAALLQEIVRRQAATAFGRDHRLDTVRNVLDYRRQVPVAPYEYVAPYIERVAQGEWSALLAEPRVHLFALTSGTTARRKLIPVTDSYLRAYRRGWNMWGVKMYRDHRERKIAMRPIVQLVGDPEEFRTRGGIPCGNLSGYTAMVQKRLIRWMYAVPYFIGKIHDARSRYYVALRCALARPVSQFLAANPSTLLQLARTLDAEKEHLLRDLQDGTLHADLDIPPSLRALLTPYLRRDRVRAAALHRLAEKTGRLFPCDVWPDNTIILNCWTGGSMGHYLRLLPHYYGQPPIRDLGLLASEGRMTLPLEDHTPAGVLDIWSHYFEFIPEGEIDSTQPTVLGAHELQVGRSYYILLTTTYGLHRYHISDLVRVTGYYGRTPLVEFLSKGHRFANLTGEKLSEYHVTQAVTAVLQHLPQPLSSYSLAPVWEEQQPYYGLFLEAADARDEELLRRFLAACDRQLGQENIEYAAKRASGRLGPLRALILPNGFWTEWDRQRLLQTGGSPEQYKHPCLLGDTSFRQSAPVCKIVDPQPVEATLESVPLSPGQ</sequence>
<dbReference type="GO" id="GO:0005737">
    <property type="term" value="C:cytoplasm"/>
    <property type="evidence" value="ECO:0007669"/>
    <property type="project" value="TreeGrafter"/>
</dbReference>
<gene>
    <name evidence="3" type="ORF">H0921_15670</name>
</gene>
<dbReference type="AlphaFoldDB" id="A0A7V8VGP5"/>
<feature type="domain" description="GH3 middle" evidence="1">
    <location>
        <begin position="353"/>
        <end position="421"/>
    </location>
</feature>
<dbReference type="Pfam" id="PF03321">
    <property type="entry name" value="GH3"/>
    <property type="match status" value="1"/>
</dbReference>
<proteinExistence type="predicted"/>
<dbReference type="PANTHER" id="PTHR31901:SF9">
    <property type="entry name" value="GH3 DOMAIN-CONTAINING PROTEIN"/>
    <property type="match status" value="1"/>
</dbReference>
<feature type="domain" description="GH3 C-terminal" evidence="2">
    <location>
        <begin position="437"/>
        <end position="550"/>
    </location>
</feature>
<accession>A0A7V8VGP5</accession>
<organism evidence="3 4">
    <name type="scientific">Thermogemmata fonticola</name>
    <dbReference type="NCBI Taxonomy" id="2755323"/>
    <lineage>
        <taxon>Bacteria</taxon>
        <taxon>Pseudomonadati</taxon>
        <taxon>Planctomycetota</taxon>
        <taxon>Planctomycetia</taxon>
        <taxon>Gemmatales</taxon>
        <taxon>Gemmataceae</taxon>
        <taxon>Thermogemmata</taxon>
    </lineage>
</organism>